<comment type="caution">
    <text evidence="1">The sequence shown here is derived from an EMBL/GenBank/DDBJ whole genome shotgun (WGS) entry which is preliminary data.</text>
</comment>
<organism evidence="1 2">
    <name type="scientific">Chromobacterium sinusclupearum</name>
    <dbReference type="NCBI Taxonomy" id="2077146"/>
    <lineage>
        <taxon>Bacteria</taxon>
        <taxon>Pseudomonadati</taxon>
        <taxon>Pseudomonadota</taxon>
        <taxon>Betaproteobacteria</taxon>
        <taxon>Neisseriales</taxon>
        <taxon>Chromobacteriaceae</taxon>
        <taxon>Chromobacterium</taxon>
    </lineage>
</organism>
<reference evidence="1 2" key="1">
    <citation type="submission" date="2018-01" db="EMBL/GenBank/DDBJ databases">
        <title>Genomic Sequence of Chromobacterium MWU13-2610 from wild cranberry bogs within the Cape Cod National Seashore.</title>
        <authorList>
            <person name="O'Hara-Hanley K."/>
            <person name="Soby S."/>
            <person name="Harrison A."/>
        </authorList>
    </citation>
    <scope>NUCLEOTIDE SEQUENCE [LARGE SCALE GENOMIC DNA]</scope>
    <source>
        <strain evidence="1 2">MWU13-2610</strain>
    </source>
</reference>
<evidence type="ECO:0008006" key="3">
    <source>
        <dbReference type="Google" id="ProtNLM"/>
    </source>
</evidence>
<accession>A0A2K4MND6</accession>
<evidence type="ECO:0000313" key="1">
    <source>
        <dbReference type="EMBL" id="POA98614.1"/>
    </source>
</evidence>
<dbReference type="Proteomes" id="UP000236416">
    <property type="component" value="Unassembled WGS sequence"/>
</dbReference>
<proteinExistence type="predicted"/>
<dbReference type="EMBL" id="PPTF01000048">
    <property type="protein sequence ID" value="POA98614.1"/>
    <property type="molecule type" value="Genomic_DNA"/>
</dbReference>
<sequence>MAETAAPSSQRQALMQSLLSGNCAIISGRIRSAEKRGEYVYSIVALPAPNQFTSPGLVEVRSPKRIGDKEQDIRILVKCGGYFGNPYRYTDKDTGEQVSRRAFNNSYTFIEAIE</sequence>
<dbReference type="AlphaFoldDB" id="A0A2K4MND6"/>
<keyword evidence="2" id="KW-1185">Reference proteome</keyword>
<protein>
    <recommendedName>
        <fullName evidence="3">Single-stranded DNA-binding protein</fullName>
    </recommendedName>
</protein>
<gene>
    <name evidence="1" type="ORF">C2134_10955</name>
</gene>
<name>A0A2K4MND6_9NEIS</name>
<evidence type="ECO:0000313" key="2">
    <source>
        <dbReference type="Proteomes" id="UP000236416"/>
    </source>
</evidence>